<evidence type="ECO:0000313" key="7">
    <source>
        <dbReference type="EMBL" id="EIW76480.1"/>
    </source>
</evidence>
<evidence type="ECO:0000256" key="2">
    <source>
        <dbReference type="ARBA" id="ARBA00022692"/>
    </source>
</evidence>
<name>A0A5M3MCB1_CONPW</name>
<comment type="caution">
    <text evidence="7">The sequence shown here is derived from an EMBL/GenBank/DDBJ whole genome shotgun (WGS) entry which is preliminary data.</text>
</comment>
<dbReference type="InterPro" id="IPR011701">
    <property type="entry name" value="MFS"/>
</dbReference>
<feature type="transmembrane region" description="Helical" evidence="5">
    <location>
        <begin position="124"/>
        <end position="144"/>
    </location>
</feature>
<dbReference type="Pfam" id="PF07690">
    <property type="entry name" value="MFS_1"/>
    <property type="match status" value="1"/>
</dbReference>
<evidence type="ECO:0000256" key="4">
    <source>
        <dbReference type="ARBA" id="ARBA00023136"/>
    </source>
</evidence>
<evidence type="ECO:0000259" key="6">
    <source>
        <dbReference type="PROSITE" id="PS50850"/>
    </source>
</evidence>
<dbReference type="Proteomes" id="UP000053558">
    <property type="component" value="Unassembled WGS sequence"/>
</dbReference>
<dbReference type="EMBL" id="JH711586">
    <property type="protein sequence ID" value="EIW76480.1"/>
    <property type="molecule type" value="Genomic_DNA"/>
</dbReference>
<dbReference type="AlphaFoldDB" id="A0A5M3MCB1"/>
<proteinExistence type="predicted"/>
<feature type="transmembrane region" description="Helical" evidence="5">
    <location>
        <begin position="255"/>
        <end position="276"/>
    </location>
</feature>
<dbReference type="SUPFAM" id="SSF103473">
    <property type="entry name" value="MFS general substrate transporter"/>
    <property type="match status" value="1"/>
</dbReference>
<evidence type="ECO:0000256" key="1">
    <source>
        <dbReference type="ARBA" id="ARBA00004141"/>
    </source>
</evidence>
<gene>
    <name evidence="7" type="ORF">CONPUDRAFT_111456</name>
</gene>
<feature type="transmembrane region" description="Helical" evidence="5">
    <location>
        <begin position="324"/>
        <end position="345"/>
    </location>
</feature>
<feature type="transmembrane region" description="Helical" evidence="5">
    <location>
        <begin position="183"/>
        <end position="205"/>
    </location>
</feature>
<keyword evidence="2 5" id="KW-0812">Transmembrane</keyword>
<dbReference type="PROSITE" id="PS50850">
    <property type="entry name" value="MFS"/>
    <property type="match status" value="1"/>
</dbReference>
<dbReference type="PRINTS" id="PR01036">
    <property type="entry name" value="TCRTETB"/>
</dbReference>
<protein>
    <submittedName>
        <fullName evidence="7">MFS general substrate transporter</fullName>
    </submittedName>
</protein>
<dbReference type="GO" id="GO:0022857">
    <property type="term" value="F:transmembrane transporter activity"/>
    <property type="evidence" value="ECO:0007669"/>
    <property type="project" value="InterPro"/>
</dbReference>
<dbReference type="GO" id="GO:0005886">
    <property type="term" value="C:plasma membrane"/>
    <property type="evidence" value="ECO:0007669"/>
    <property type="project" value="TreeGrafter"/>
</dbReference>
<reference evidence="8" key="1">
    <citation type="journal article" date="2012" name="Science">
        <title>The Paleozoic origin of enzymatic lignin decomposition reconstructed from 31 fungal genomes.</title>
        <authorList>
            <person name="Floudas D."/>
            <person name="Binder M."/>
            <person name="Riley R."/>
            <person name="Barry K."/>
            <person name="Blanchette R.A."/>
            <person name="Henrissat B."/>
            <person name="Martinez A.T."/>
            <person name="Otillar R."/>
            <person name="Spatafora J.W."/>
            <person name="Yadav J.S."/>
            <person name="Aerts A."/>
            <person name="Benoit I."/>
            <person name="Boyd A."/>
            <person name="Carlson A."/>
            <person name="Copeland A."/>
            <person name="Coutinho P.M."/>
            <person name="de Vries R.P."/>
            <person name="Ferreira P."/>
            <person name="Findley K."/>
            <person name="Foster B."/>
            <person name="Gaskell J."/>
            <person name="Glotzer D."/>
            <person name="Gorecki P."/>
            <person name="Heitman J."/>
            <person name="Hesse C."/>
            <person name="Hori C."/>
            <person name="Igarashi K."/>
            <person name="Jurgens J.A."/>
            <person name="Kallen N."/>
            <person name="Kersten P."/>
            <person name="Kohler A."/>
            <person name="Kuees U."/>
            <person name="Kumar T.K.A."/>
            <person name="Kuo A."/>
            <person name="LaButti K."/>
            <person name="Larrondo L.F."/>
            <person name="Lindquist E."/>
            <person name="Ling A."/>
            <person name="Lombard V."/>
            <person name="Lucas S."/>
            <person name="Lundell T."/>
            <person name="Martin R."/>
            <person name="McLaughlin D.J."/>
            <person name="Morgenstern I."/>
            <person name="Morin E."/>
            <person name="Murat C."/>
            <person name="Nagy L.G."/>
            <person name="Nolan M."/>
            <person name="Ohm R.A."/>
            <person name="Patyshakuliyeva A."/>
            <person name="Rokas A."/>
            <person name="Ruiz-Duenas F.J."/>
            <person name="Sabat G."/>
            <person name="Salamov A."/>
            <person name="Samejima M."/>
            <person name="Schmutz J."/>
            <person name="Slot J.C."/>
            <person name="St John F."/>
            <person name="Stenlid J."/>
            <person name="Sun H."/>
            <person name="Sun S."/>
            <person name="Syed K."/>
            <person name="Tsang A."/>
            <person name="Wiebenga A."/>
            <person name="Young D."/>
            <person name="Pisabarro A."/>
            <person name="Eastwood D.C."/>
            <person name="Martin F."/>
            <person name="Cullen D."/>
            <person name="Grigoriev I.V."/>
            <person name="Hibbett D.S."/>
        </authorList>
    </citation>
    <scope>NUCLEOTIDE SEQUENCE [LARGE SCALE GENOMIC DNA]</scope>
    <source>
        <strain evidence="8">RWD-64-598 SS2</strain>
    </source>
</reference>
<comment type="subcellular location">
    <subcellularLocation>
        <location evidence="1">Membrane</location>
        <topology evidence="1">Multi-pass membrane protein</topology>
    </subcellularLocation>
</comment>
<evidence type="ECO:0000256" key="3">
    <source>
        <dbReference type="ARBA" id="ARBA00022989"/>
    </source>
</evidence>
<feature type="transmembrane region" description="Helical" evidence="5">
    <location>
        <begin position="282"/>
        <end position="303"/>
    </location>
</feature>
<evidence type="ECO:0000256" key="5">
    <source>
        <dbReference type="SAM" id="Phobius"/>
    </source>
</evidence>
<dbReference type="InterPro" id="IPR036259">
    <property type="entry name" value="MFS_trans_sf"/>
</dbReference>
<dbReference type="Gene3D" id="1.20.1250.20">
    <property type="entry name" value="MFS general substrate transporter like domains"/>
    <property type="match status" value="2"/>
</dbReference>
<sequence>MSLDTSIQLDLPSIGALEADAIAVQSTRDAAGEVNKLNVECTPQDGISERYLSGKELLVATFGLMLSLLLSSLDMTIVSTALPTIVSEFDALRQVTWVPTAYLLTMTAFTLPVGQLLTIFPTKFVYIASIVIFELGSLLCAVANSMNFLIIGRAVAGIGATAILICVISTIAQIARLEIRPALFGAISVVFAIASVMGPLVGGAFAERVTWRWCFYMNLPIGALSLLISYFMPYIKAPSNNSAVAKSTFQKFKEIDWLGFLISSGSFVAFLFPLQFGGNTYSWGSSHVIIPLVLSGVGFILFLGWQHYVGDRALLPKSVIRRPLIGACFIAFCDFYAVNVGIYYIPLWYQSQGRSPIQSGISILPFLLSLVIASIVTGAYANATGRYWPIMVVSPLLYSIGSGLMYTVGVGSSEGKLIGYQIISGIGIGCALQMPDISIQSELAYEEELIPRAAGMSSLVENLGAIVGLAIAGSVFLNQLKVNLHQYAPSLPPSVAVSVQQSISNIFTLPANEQAAVVQAYVKTLDQVFLIGVPIGAISSVISLTCIHNYNLKTRGSSSTLDADEVKDIKP</sequence>
<dbReference type="GeneID" id="19198889"/>
<dbReference type="OrthoDB" id="10021397at2759"/>
<dbReference type="CDD" id="cd17502">
    <property type="entry name" value="MFS_Azr1_MDR_like"/>
    <property type="match status" value="1"/>
</dbReference>
<dbReference type="RefSeq" id="XP_007773694.1">
    <property type="nucleotide sequence ID" value="XM_007775504.1"/>
</dbReference>
<organism evidence="7 8">
    <name type="scientific">Coniophora puteana (strain RWD-64-598)</name>
    <name type="common">Brown rot fungus</name>
    <dbReference type="NCBI Taxonomy" id="741705"/>
    <lineage>
        <taxon>Eukaryota</taxon>
        <taxon>Fungi</taxon>
        <taxon>Dikarya</taxon>
        <taxon>Basidiomycota</taxon>
        <taxon>Agaricomycotina</taxon>
        <taxon>Agaricomycetes</taxon>
        <taxon>Agaricomycetidae</taxon>
        <taxon>Boletales</taxon>
        <taxon>Coniophorineae</taxon>
        <taxon>Coniophoraceae</taxon>
        <taxon>Coniophora</taxon>
    </lineage>
</organism>
<feature type="transmembrane region" description="Helical" evidence="5">
    <location>
        <begin position="387"/>
        <end position="406"/>
    </location>
</feature>
<accession>A0A5M3MCB1</accession>
<dbReference type="PANTHER" id="PTHR23501:SF198">
    <property type="entry name" value="AZOLE RESISTANCE PROTEIN 1-RELATED"/>
    <property type="match status" value="1"/>
</dbReference>
<feature type="transmembrane region" description="Helical" evidence="5">
    <location>
        <begin position="217"/>
        <end position="235"/>
    </location>
</feature>
<dbReference type="InterPro" id="IPR020846">
    <property type="entry name" value="MFS_dom"/>
</dbReference>
<feature type="transmembrane region" description="Helical" evidence="5">
    <location>
        <begin position="357"/>
        <end position="380"/>
    </location>
</feature>
<dbReference type="OMA" id="TILPMND"/>
<feature type="transmembrane region" description="Helical" evidence="5">
    <location>
        <begin position="97"/>
        <end position="117"/>
    </location>
</feature>
<feature type="transmembrane region" description="Helical" evidence="5">
    <location>
        <begin position="528"/>
        <end position="547"/>
    </location>
</feature>
<evidence type="ECO:0000313" key="8">
    <source>
        <dbReference type="Proteomes" id="UP000053558"/>
    </source>
</evidence>
<feature type="transmembrane region" description="Helical" evidence="5">
    <location>
        <begin position="57"/>
        <end position="77"/>
    </location>
</feature>
<feature type="transmembrane region" description="Helical" evidence="5">
    <location>
        <begin position="150"/>
        <end position="171"/>
    </location>
</feature>
<dbReference type="KEGG" id="cput:CONPUDRAFT_111456"/>
<keyword evidence="3 5" id="KW-1133">Transmembrane helix</keyword>
<keyword evidence="8" id="KW-1185">Reference proteome</keyword>
<feature type="domain" description="Major facilitator superfamily (MFS) profile" evidence="6">
    <location>
        <begin position="60"/>
        <end position="516"/>
    </location>
</feature>
<keyword evidence="4 5" id="KW-0472">Membrane</keyword>
<dbReference type="PANTHER" id="PTHR23501">
    <property type="entry name" value="MAJOR FACILITATOR SUPERFAMILY"/>
    <property type="match status" value="1"/>
</dbReference>